<dbReference type="Proteomes" id="UP001162060">
    <property type="component" value="Unassembled WGS sequence"/>
</dbReference>
<evidence type="ECO:0000313" key="5">
    <source>
        <dbReference type="Proteomes" id="UP001162060"/>
    </source>
</evidence>
<name>A0AAV1U1X8_9STRA</name>
<comment type="caution">
    <text evidence="4">The sequence shown here is derived from an EMBL/GenBank/DDBJ whole genome shotgun (WGS) entry which is preliminary data.</text>
</comment>
<organism evidence="4 5">
    <name type="scientific">Peronospora matthiolae</name>
    <dbReference type="NCBI Taxonomy" id="2874970"/>
    <lineage>
        <taxon>Eukaryota</taxon>
        <taxon>Sar</taxon>
        <taxon>Stramenopiles</taxon>
        <taxon>Oomycota</taxon>
        <taxon>Peronosporomycetes</taxon>
        <taxon>Peronosporales</taxon>
        <taxon>Peronosporaceae</taxon>
        <taxon>Peronospora</taxon>
    </lineage>
</organism>
<reference evidence="4" key="1">
    <citation type="submission" date="2024-01" db="EMBL/GenBank/DDBJ databases">
        <authorList>
            <person name="Webb A."/>
        </authorList>
    </citation>
    <scope>NUCLEOTIDE SEQUENCE</scope>
    <source>
        <strain evidence="4">Pm1</strain>
    </source>
</reference>
<dbReference type="EMBL" id="CAKLBY020000113">
    <property type="protein sequence ID" value="CAK7927659.1"/>
    <property type="molecule type" value="Genomic_DNA"/>
</dbReference>
<dbReference type="EMBL" id="CAKLBY020000113">
    <property type="protein sequence ID" value="CAK7927656.1"/>
    <property type="molecule type" value="Genomic_DNA"/>
</dbReference>
<protein>
    <submittedName>
        <fullName evidence="4">Uncharacterized protein</fullName>
    </submittedName>
</protein>
<dbReference type="EMBL" id="CAKLBY020000113">
    <property type="protein sequence ID" value="CAK7927661.1"/>
    <property type="molecule type" value="Genomic_DNA"/>
</dbReference>
<evidence type="ECO:0000313" key="3">
    <source>
        <dbReference type="EMBL" id="CAK7927661.1"/>
    </source>
</evidence>
<evidence type="ECO:0000313" key="2">
    <source>
        <dbReference type="EMBL" id="CAK7927659.1"/>
    </source>
</evidence>
<evidence type="ECO:0000313" key="1">
    <source>
        <dbReference type="EMBL" id="CAK7927656.1"/>
    </source>
</evidence>
<dbReference type="EMBL" id="CAKLBY020000113">
    <property type="protein sequence ID" value="CAK7927663.1"/>
    <property type="molecule type" value="Genomic_DNA"/>
</dbReference>
<evidence type="ECO:0000313" key="4">
    <source>
        <dbReference type="EMBL" id="CAK7927663.1"/>
    </source>
</evidence>
<accession>A0AAV1U1X8</accession>
<gene>
    <name evidence="1" type="ORF">PM001_LOCUS12806</name>
    <name evidence="2" type="ORF">PM001_LOCUS12809</name>
    <name evidence="3" type="ORF">PM001_LOCUS12811</name>
    <name evidence="4" type="ORF">PM001_LOCUS12813</name>
</gene>
<sequence>MDFSPIGAIPLPIARVESPPMADQAAAIEMLAGLYQRIEFEQNCVDRYVDLEQALREQTRRGDRLE</sequence>
<dbReference type="AlphaFoldDB" id="A0AAV1U1X8"/>
<proteinExistence type="predicted"/>